<dbReference type="AlphaFoldDB" id="A0AAD3SP18"/>
<dbReference type="EMBL" id="BSYO01000013">
    <property type="protein sequence ID" value="GMH14042.1"/>
    <property type="molecule type" value="Genomic_DNA"/>
</dbReference>
<keyword evidence="2" id="KW-1185">Reference proteome</keyword>
<organism evidence="1 2">
    <name type="scientific">Nepenthes gracilis</name>
    <name type="common">Slender pitcher plant</name>
    <dbReference type="NCBI Taxonomy" id="150966"/>
    <lineage>
        <taxon>Eukaryota</taxon>
        <taxon>Viridiplantae</taxon>
        <taxon>Streptophyta</taxon>
        <taxon>Embryophyta</taxon>
        <taxon>Tracheophyta</taxon>
        <taxon>Spermatophyta</taxon>
        <taxon>Magnoliopsida</taxon>
        <taxon>eudicotyledons</taxon>
        <taxon>Gunneridae</taxon>
        <taxon>Pentapetalae</taxon>
        <taxon>Caryophyllales</taxon>
        <taxon>Nepenthaceae</taxon>
        <taxon>Nepenthes</taxon>
    </lineage>
</organism>
<reference evidence="1" key="1">
    <citation type="submission" date="2023-05" db="EMBL/GenBank/DDBJ databases">
        <title>Nepenthes gracilis genome sequencing.</title>
        <authorList>
            <person name="Fukushima K."/>
        </authorList>
    </citation>
    <scope>NUCLEOTIDE SEQUENCE</scope>
    <source>
        <strain evidence="1">SING2019-196</strain>
    </source>
</reference>
<accession>A0AAD3SP18</accession>
<gene>
    <name evidence="1" type="ORF">Nepgr_015883</name>
</gene>
<sequence length="95" mass="9966">MLALESGPVQDSNFVCSNAVGMGLHKGLQLGVVDLECCSQGTVGVSPLPPADAPEIVRAPSFDSPCGVQSFPLPVPPECKLNLLAVDFQVRRPHL</sequence>
<evidence type="ECO:0000313" key="2">
    <source>
        <dbReference type="Proteomes" id="UP001279734"/>
    </source>
</evidence>
<proteinExistence type="predicted"/>
<comment type="caution">
    <text evidence="1">The sequence shown here is derived from an EMBL/GenBank/DDBJ whole genome shotgun (WGS) entry which is preliminary data.</text>
</comment>
<name>A0AAD3SP18_NEPGR</name>
<evidence type="ECO:0000313" key="1">
    <source>
        <dbReference type="EMBL" id="GMH14042.1"/>
    </source>
</evidence>
<dbReference type="Proteomes" id="UP001279734">
    <property type="component" value="Unassembled WGS sequence"/>
</dbReference>
<protein>
    <submittedName>
        <fullName evidence="1">Uncharacterized protein</fullName>
    </submittedName>
</protein>